<evidence type="ECO:0000313" key="2">
    <source>
        <dbReference type="EMBL" id="GBP57894.1"/>
    </source>
</evidence>
<reference evidence="2 3" key="1">
    <citation type="journal article" date="2019" name="Commun. Biol.">
        <title>The bagworm genome reveals a unique fibroin gene that provides high tensile strength.</title>
        <authorList>
            <person name="Kono N."/>
            <person name="Nakamura H."/>
            <person name="Ohtoshi R."/>
            <person name="Tomita M."/>
            <person name="Numata K."/>
            <person name="Arakawa K."/>
        </authorList>
    </citation>
    <scope>NUCLEOTIDE SEQUENCE [LARGE SCALE GENOMIC DNA]</scope>
</reference>
<sequence length="122" mass="13635">MALRFKMCRYVVELPWCPVVIAGTAHVLASGAGGPRVALFMARRCYATRGGRRARQMSVPTDALRARSAPRAAPRRTPRRRASPHAIHARCDAGLNRLKKSTSIPPIISVTVHRIRRRREKC</sequence>
<feature type="region of interest" description="Disordered" evidence="1">
    <location>
        <begin position="56"/>
        <end position="86"/>
    </location>
</feature>
<feature type="compositionally biased region" description="Basic residues" evidence="1">
    <location>
        <begin position="73"/>
        <end position="83"/>
    </location>
</feature>
<name>A0A4C1X6B8_EUMVA</name>
<dbReference type="Proteomes" id="UP000299102">
    <property type="component" value="Unassembled WGS sequence"/>
</dbReference>
<dbReference type="EMBL" id="BGZK01000722">
    <property type="protein sequence ID" value="GBP57894.1"/>
    <property type="molecule type" value="Genomic_DNA"/>
</dbReference>
<accession>A0A4C1X6B8</accession>
<organism evidence="2 3">
    <name type="scientific">Eumeta variegata</name>
    <name type="common">Bagworm moth</name>
    <name type="synonym">Eumeta japonica</name>
    <dbReference type="NCBI Taxonomy" id="151549"/>
    <lineage>
        <taxon>Eukaryota</taxon>
        <taxon>Metazoa</taxon>
        <taxon>Ecdysozoa</taxon>
        <taxon>Arthropoda</taxon>
        <taxon>Hexapoda</taxon>
        <taxon>Insecta</taxon>
        <taxon>Pterygota</taxon>
        <taxon>Neoptera</taxon>
        <taxon>Endopterygota</taxon>
        <taxon>Lepidoptera</taxon>
        <taxon>Glossata</taxon>
        <taxon>Ditrysia</taxon>
        <taxon>Tineoidea</taxon>
        <taxon>Psychidae</taxon>
        <taxon>Oiketicinae</taxon>
        <taxon>Eumeta</taxon>
    </lineage>
</organism>
<protein>
    <submittedName>
        <fullName evidence="2">Uncharacterized protein</fullName>
    </submittedName>
</protein>
<keyword evidence="3" id="KW-1185">Reference proteome</keyword>
<dbReference type="AlphaFoldDB" id="A0A4C1X6B8"/>
<proteinExistence type="predicted"/>
<evidence type="ECO:0000313" key="3">
    <source>
        <dbReference type="Proteomes" id="UP000299102"/>
    </source>
</evidence>
<gene>
    <name evidence="2" type="ORF">EVAR_37448_1</name>
</gene>
<evidence type="ECO:0000256" key="1">
    <source>
        <dbReference type="SAM" id="MobiDB-lite"/>
    </source>
</evidence>
<comment type="caution">
    <text evidence="2">The sequence shown here is derived from an EMBL/GenBank/DDBJ whole genome shotgun (WGS) entry which is preliminary data.</text>
</comment>